<dbReference type="Proteomes" id="UP001175226">
    <property type="component" value="Unassembled WGS sequence"/>
</dbReference>
<reference evidence="1" key="1">
    <citation type="submission" date="2023-06" db="EMBL/GenBank/DDBJ databases">
        <authorList>
            <consortium name="Lawrence Berkeley National Laboratory"/>
            <person name="Ahrendt S."/>
            <person name="Sahu N."/>
            <person name="Indic B."/>
            <person name="Wong-Bajracharya J."/>
            <person name="Merenyi Z."/>
            <person name="Ke H.-M."/>
            <person name="Monk M."/>
            <person name="Kocsube S."/>
            <person name="Drula E."/>
            <person name="Lipzen A."/>
            <person name="Balint B."/>
            <person name="Henrissat B."/>
            <person name="Andreopoulos B."/>
            <person name="Martin F.M."/>
            <person name="Harder C.B."/>
            <person name="Rigling D."/>
            <person name="Ford K.L."/>
            <person name="Foster G.D."/>
            <person name="Pangilinan J."/>
            <person name="Papanicolaou A."/>
            <person name="Barry K."/>
            <person name="LaButti K."/>
            <person name="Viragh M."/>
            <person name="Koriabine M."/>
            <person name="Yan M."/>
            <person name="Riley R."/>
            <person name="Champramary S."/>
            <person name="Plett K.L."/>
            <person name="Tsai I.J."/>
            <person name="Slot J."/>
            <person name="Sipos G."/>
            <person name="Plett J."/>
            <person name="Nagy L.G."/>
            <person name="Grigoriev I.V."/>
        </authorList>
    </citation>
    <scope>NUCLEOTIDE SEQUENCE</scope>
    <source>
        <strain evidence="1">FPL87.14</strain>
    </source>
</reference>
<accession>A0AA39MNQ9</accession>
<name>A0AA39MNQ9_9AGAR</name>
<proteinExistence type="predicted"/>
<comment type="caution">
    <text evidence="1">The sequence shown here is derived from an EMBL/GenBank/DDBJ whole genome shotgun (WGS) entry which is preliminary data.</text>
</comment>
<evidence type="ECO:0000313" key="1">
    <source>
        <dbReference type="EMBL" id="KAK0440165.1"/>
    </source>
</evidence>
<sequence>MVELPQELIERIIDELNLLQGNRKALFAALSAARSFRIRARLHLFQRIYLANEQHFHKFDELCKVSPSILGIVRTIRVVIRPNHSQALLSLQAHPFPYLAALEVDGWKDGYMCSELPRDDALTLSSKNLSSLTLQYLFFPDSKSFCSCIQSYPFLESLSLRSLDVPASIEDAHSYLGPPIRELSITCPNYGTCALFAGPSPRSSFGLQALSKLRITQSSLCQISIIQHILDAARSTLQELHLCAIDPSIREPQEILELSQIPVIFFEPAGFRRANLKCMRYLVQCLQKSTSSPAQLTIRMAFCNRIFEDLDSQGTWAFIDSMPGTCLLLIFRLARDNKQMLVEKAASFLPHLHSTGRVVVQFES</sequence>
<protein>
    <submittedName>
        <fullName evidence="1">Uncharacterized protein</fullName>
    </submittedName>
</protein>
<dbReference type="EMBL" id="JAUEPT010000035">
    <property type="protein sequence ID" value="KAK0440165.1"/>
    <property type="molecule type" value="Genomic_DNA"/>
</dbReference>
<dbReference type="AlphaFoldDB" id="A0AA39MNQ9"/>
<keyword evidence="2" id="KW-1185">Reference proteome</keyword>
<evidence type="ECO:0000313" key="2">
    <source>
        <dbReference type="Proteomes" id="UP001175226"/>
    </source>
</evidence>
<organism evidence="1 2">
    <name type="scientific">Armillaria borealis</name>
    <dbReference type="NCBI Taxonomy" id="47425"/>
    <lineage>
        <taxon>Eukaryota</taxon>
        <taxon>Fungi</taxon>
        <taxon>Dikarya</taxon>
        <taxon>Basidiomycota</taxon>
        <taxon>Agaricomycotina</taxon>
        <taxon>Agaricomycetes</taxon>
        <taxon>Agaricomycetidae</taxon>
        <taxon>Agaricales</taxon>
        <taxon>Marasmiineae</taxon>
        <taxon>Physalacriaceae</taxon>
        <taxon>Armillaria</taxon>
    </lineage>
</organism>
<gene>
    <name evidence="1" type="ORF">EV421DRAFT_1817929</name>
</gene>